<sequence>MMRLKANVKAPDGLICEPYEWKQFKIQLKDEERDMSEMLDAIRAEVKSMVDGTINVSAYDTAWVALVKNVDGGDGPQFPSCIDWIVRNQLADGSWGDDTLFLAQDRIINTLACIIALKSWNIHHDKCRKGLSFVHENLWRLTEDDEDWMLVGFEITLPTLLDMAKNLGLGLPSDEPVLQEIYAKREIKLSNPLDLQDLTK</sequence>
<dbReference type="AlphaFoldDB" id="A0A5J9VDD1"/>
<dbReference type="OrthoDB" id="2343925at2759"/>
<dbReference type="Proteomes" id="UP000324897">
    <property type="component" value="Unassembled WGS sequence"/>
</dbReference>
<proteinExistence type="predicted"/>
<dbReference type="GO" id="GO:0009686">
    <property type="term" value="P:gibberellin biosynthetic process"/>
    <property type="evidence" value="ECO:0007669"/>
    <property type="project" value="TreeGrafter"/>
</dbReference>
<evidence type="ECO:0008006" key="3">
    <source>
        <dbReference type="Google" id="ProtNLM"/>
    </source>
</evidence>
<dbReference type="InterPro" id="IPR008930">
    <property type="entry name" value="Terpenoid_cyclase/PrenylTrfase"/>
</dbReference>
<evidence type="ECO:0000313" key="2">
    <source>
        <dbReference type="Proteomes" id="UP000324897"/>
    </source>
</evidence>
<dbReference type="Gene3D" id="1.50.10.160">
    <property type="match status" value="1"/>
</dbReference>
<dbReference type="GO" id="GO:0009507">
    <property type="term" value="C:chloroplast"/>
    <property type="evidence" value="ECO:0007669"/>
    <property type="project" value="TreeGrafter"/>
</dbReference>
<keyword evidence="2" id="KW-1185">Reference proteome</keyword>
<organism evidence="1 2">
    <name type="scientific">Eragrostis curvula</name>
    <name type="common">weeping love grass</name>
    <dbReference type="NCBI Taxonomy" id="38414"/>
    <lineage>
        <taxon>Eukaryota</taxon>
        <taxon>Viridiplantae</taxon>
        <taxon>Streptophyta</taxon>
        <taxon>Embryophyta</taxon>
        <taxon>Tracheophyta</taxon>
        <taxon>Spermatophyta</taxon>
        <taxon>Magnoliopsida</taxon>
        <taxon>Liliopsida</taxon>
        <taxon>Poales</taxon>
        <taxon>Poaceae</taxon>
        <taxon>PACMAD clade</taxon>
        <taxon>Chloridoideae</taxon>
        <taxon>Eragrostideae</taxon>
        <taxon>Eragrostidinae</taxon>
        <taxon>Eragrostis</taxon>
    </lineage>
</organism>
<accession>A0A5J9VDD1</accession>
<dbReference type="GO" id="GO:0010333">
    <property type="term" value="F:terpene synthase activity"/>
    <property type="evidence" value="ECO:0007669"/>
    <property type="project" value="InterPro"/>
</dbReference>
<gene>
    <name evidence="1" type="ORF">EJB05_15806</name>
</gene>
<dbReference type="Gramene" id="TVU33986">
    <property type="protein sequence ID" value="TVU33986"/>
    <property type="gene ID" value="EJB05_15806"/>
</dbReference>
<protein>
    <recommendedName>
        <fullName evidence="3">Terpene synthase N-terminal domain-containing protein</fullName>
    </recommendedName>
</protein>
<feature type="non-terminal residue" evidence="1">
    <location>
        <position position="200"/>
    </location>
</feature>
<name>A0A5J9VDD1_9POAL</name>
<dbReference type="PANTHER" id="PTHR31739:SF46">
    <property type="entry name" value="COPALYL DIPHOSPHATE SYNTHASE3"/>
    <property type="match status" value="1"/>
</dbReference>
<dbReference type="InterPro" id="IPR050148">
    <property type="entry name" value="Terpene_synthase-like"/>
</dbReference>
<dbReference type="SUPFAM" id="SSF48239">
    <property type="entry name" value="Terpenoid cyclases/Protein prenyltransferases"/>
    <property type="match status" value="1"/>
</dbReference>
<dbReference type="GO" id="GO:0000287">
    <property type="term" value="F:magnesium ion binding"/>
    <property type="evidence" value="ECO:0007669"/>
    <property type="project" value="TreeGrafter"/>
</dbReference>
<dbReference type="EMBL" id="RWGY01000009">
    <property type="protein sequence ID" value="TVU33986.1"/>
    <property type="molecule type" value="Genomic_DNA"/>
</dbReference>
<dbReference type="PANTHER" id="PTHR31739">
    <property type="entry name" value="ENT-COPALYL DIPHOSPHATE SYNTHASE, CHLOROPLASTIC"/>
    <property type="match status" value="1"/>
</dbReference>
<evidence type="ECO:0000313" key="1">
    <source>
        <dbReference type="EMBL" id="TVU33986.1"/>
    </source>
</evidence>
<reference evidence="1 2" key="1">
    <citation type="journal article" date="2019" name="Sci. Rep.">
        <title>A high-quality genome of Eragrostis curvula grass provides insights into Poaceae evolution and supports new strategies to enhance forage quality.</title>
        <authorList>
            <person name="Carballo J."/>
            <person name="Santos B.A.C.M."/>
            <person name="Zappacosta D."/>
            <person name="Garbus I."/>
            <person name="Selva J.P."/>
            <person name="Gallo C.A."/>
            <person name="Diaz A."/>
            <person name="Albertini E."/>
            <person name="Caccamo M."/>
            <person name="Echenique V."/>
        </authorList>
    </citation>
    <scope>NUCLEOTIDE SEQUENCE [LARGE SCALE GENOMIC DNA]</scope>
    <source>
        <strain evidence="2">cv. Victoria</strain>
        <tissue evidence="1">Leaf</tissue>
    </source>
</reference>
<comment type="caution">
    <text evidence="1">The sequence shown here is derived from an EMBL/GenBank/DDBJ whole genome shotgun (WGS) entry which is preliminary data.</text>
</comment>